<feature type="domain" description="Alanine racemase C-terminal" evidence="7">
    <location>
        <begin position="364"/>
        <end position="493"/>
    </location>
</feature>
<evidence type="ECO:0000256" key="4">
    <source>
        <dbReference type="HAMAP-Rule" id="MF_01201"/>
    </source>
</evidence>
<feature type="active site" description="Proton acceptor; specific for D-alanine" evidence="4">
    <location>
        <position position="159"/>
    </location>
</feature>
<dbReference type="GO" id="GO:0030632">
    <property type="term" value="P:D-alanine biosynthetic process"/>
    <property type="evidence" value="ECO:0007669"/>
    <property type="project" value="UniProtKB-UniRule"/>
</dbReference>
<dbReference type="GO" id="GO:0009252">
    <property type="term" value="P:peptidoglycan biosynthetic process"/>
    <property type="evidence" value="ECO:0007669"/>
    <property type="project" value="TreeGrafter"/>
</dbReference>
<evidence type="ECO:0000259" key="7">
    <source>
        <dbReference type="SMART" id="SM01005"/>
    </source>
</evidence>
<feature type="active site" description="Proton acceptor; specific for L-alanine" evidence="4">
    <location>
        <position position="385"/>
    </location>
</feature>
<dbReference type="GO" id="GO:0008784">
    <property type="term" value="F:alanine racemase activity"/>
    <property type="evidence" value="ECO:0007669"/>
    <property type="project" value="UniProtKB-UniRule"/>
</dbReference>
<dbReference type="HAMAP" id="MF_01201">
    <property type="entry name" value="Ala_racemase"/>
    <property type="match status" value="1"/>
</dbReference>
<dbReference type="InterPro" id="IPR001608">
    <property type="entry name" value="Ala_racemase_N"/>
</dbReference>
<dbReference type="InterPro" id="IPR009006">
    <property type="entry name" value="Ala_racemase/Decarboxylase_C"/>
</dbReference>
<dbReference type="EMBL" id="CP033896">
    <property type="protein sequence ID" value="AZA14262.1"/>
    <property type="molecule type" value="Genomic_DNA"/>
</dbReference>
<comment type="function">
    <text evidence="4">Catalyzes the interconversion of L-alanine and D-alanine. May also act on other amino acids.</text>
</comment>
<dbReference type="PRINTS" id="PR00992">
    <property type="entry name" value="ALARACEMASE"/>
</dbReference>
<dbReference type="SMART" id="SM01005">
    <property type="entry name" value="Ala_racemase_C"/>
    <property type="match status" value="1"/>
</dbReference>
<keyword evidence="2 4" id="KW-0663">Pyridoxal phosphate</keyword>
<dbReference type="Proteomes" id="UP000269019">
    <property type="component" value="Chromosome"/>
</dbReference>
<organism evidence="8 9">
    <name type="scientific">Corynebacterium choanae</name>
    <dbReference type="NCBI Taxonomy" id="1862358"/>
    <lineage>
        <taxon>Bacteria</taxon>
        <taxon>Bacillati</taxon>
        <taxon>Actinomycetota</taxon>
        <taxon>Actinomycetes</taxon>
        <taxon>Mycobacteriales</taxon>
        <taxon>Corynebacteriaceae</taxon>
        <taxon>Corynebacterium</taxon>
    </lineage>
</organism>
<dbReference type="InterPro" id="IPR000821">
    <property type="entry name" value="Ala_racemase"/>
</dbReference>
<comment type="pathway">
    <text evidence="4">Amino-acid biosynthesis; D-alanine biosynthesis; D-alanine from L-alanine: step 1/1.</text>
</comment>
<sequence length="517" mass="56188">MVLIACLLLPWFEWKWQNKIRRWCAALLSQVQHVLWGNARPAETLAAEYCRSVQYRARRCAGTRYGGCAHRLEWRQLWCVFNWLVLLVAMYTPDDLVAVRGEVAHYGTIFGSMTDIALGSGTIGPMHLLTQRIDLDAIAANTALVKKLIGDRKLMAVVKADGYNHGAVVCAHVMAAHGADQFGVATLKEAVTLRESGITKPILAWMWRPEQDIAAALQAGIDLAIISAAHAHAVVRAAKETEITAQVTVKVETGMGRSGVCEADWPSVFRTLAEASRYVQFTGIMSHLALGDEEQNPYNNAQAATFRRAVAAARAAGLTPQMNHLANSPTTLARHDLGFDMVRPGIALYGVEPVAGEDHGLQPAMTLLAKVVVVKPIAQGQPVSYGGTWRAPSDGFIATIPFGYADGCPRSWQNHLWVTIDGERYPQVGRVCMDQIIIFLGDNQHGVRGGDDALIFGPGTHQEMTAEELALATDTIAYEIVCAPHGRIHREYVSPSGKNLPAVLTRTAGALTGTFPD</sequence>
<gene>
    <name evidence="8" type="primary">alr</name>
    <name evidence="8" type="ORF">CCHOA_09395</name>
</gene>
<feature type="binding site" evidence="4 6">
    <location>
        <position position="433"/>
    </location>
    <ligand>
        <name>substrate</name>
    </ligand>
</feature>
<comment type="catalytic activity">
    <reaction evidence="4">
        <text>L-alanine = D-alanine</text>
        <dbReference type="Rhea" id="RHEA:20249"/>
        <dbReference type="ChEBI" id="CHEBI:57416"/>
        <dbReference type="ChEBI" id="CHEBI:57972"/>
        <dbReference type="EC" id="5.1.1.1"/>
    </reaction>
</comment>
<dbReference type="KEGG" id="ccho:CCHOA_09395"/>
<evidence type="ECO:0000256" key="6">
    <source>
        <dbReference type="PIRSR" id="PIRSR600821-52"/>
    </source>
</evidence>
<dbReference type="Pfam" id="PF01168">
    <property type="entry name" value="Ala_racemase_N"/>
    <property type="match status" value="1"/>
</dbReference>
<keyword evidence="9" id="KW-1185">Reference proteome</keyword>
<dbReference type="NCBIfam" id="TIGR00492">
    <property type="entry name" value="alr"/>
    <property type="match status" value="1"/>
</dbReference>
<evidence type="ECO:0000256" key="3">
    <source>
        <dbReference type="ARBA" id="ARBA00023235"/>
    </source>
</evidence>
<dbReference type="AlphaFoldDB" id="A0A3G6J8Z3"/>
<dbReference type="FunFam" id="3.20.20.10:FF:000002">
    <property type="entry name" value="Alanine racemase"/>
    <property type="match status" value="1"/>
</dbReference>
<evidence type="ECO:0000313" key="8">
    <source>
        <dbReference type="EMBL" id="AZA14262.1"/>
    </source>
</evidence>
<feature type="binding site" evidence="4 6">
    <location>
        <position position="257"/>
    </location>
    <ligand>
        <name>substrate</name>
    </ligand>
</feature>
<name>A0A3G6J8Z3_9CORY</name>
<dbReference type="Gene3D" id="3.20.20.10">
    <property type="entry name" value="Alanine racemase"/>
    <property type="match status" value="1"/>
</dbReference>
<evidence type="ECO:0000256" key="5">
    <source>
        <dbReference type="PIRSR" id="PIRSR600821-50"/>
    </source>
</evidence>
<feature type="modified residue" description="N6-(pyridoxal phosphate)lysine" evidence="4 5">
    <location>
        <position position="159"/>
    </location>
</feature>
<dbReference type="SUPFAM" id="SSF50621">
    <property type="entry name" value="Alanine racemase C-terminal domain-like"/>
    <property type="match status" value="1"/>
</dbReference>
<dbReference type="GO" id="GO:0030170">
    <property type="term" value="F:pyridoxal phosphate binding"/>
    <property type="evidence" value="ECO:0007669"/>
    <property type="project" value="UniProtKB-UniRule"/>
</dbReference>
<dbReference type="EC" id="5.1.1.1" evidence="4"/>
<evidence type="ECO:0000256" key="1">
    <source>
        <dbReference type="ARBA" id="ARBA00001933"/>
    </source>
</evidence>
<dbReference type="PANTHER" id="PTHR30511:SF0">
    <property type="entry name" value="ALANINE RACEMASE, CATABOLIC-RELATED"/>
    <property type="match status" value="1"/>
</dbReference>
<dbReference type="InterPro" id="IPR029066">
    <property type="entry name" value="PLP-binding_barrel"/>
</dbReference>
<dbReference type="UniPathway" id="UPA00042">
    <property type="reaction ID" value="UER00497"/>
</dbReference>
<dbReference type="InterPro" id="IPR011079">
    <property type="entry name" value="Ala_racemase_C"/>
</dbReference>
<comment type="similarity">
    <text evidence="4">Belongs to the alanine racemase family.</text>
</comment>
<dbReference type="Gene3D" id="2.40.37.10">
    <property type="entry name" value="Lyase, Ornithine Decarboxylase, Chain A, domain 1"/>
    <property type="match status" value="1"/>
</dbReference>
<comment type="cofactor">
    <cofactor evidence="1 4 5">
        <name>pyridoxal 5'-phosphate</name>
        <dbReference type="ChEBI" id="CHEBI:597326"/>
    </cofactor>
</comment>
<dbReference type="Pfam" id="PF00842">
    <property type="entry name" value="Ala_racemase_C"/>
    <property type="match status" value="1"/>
</dbReference>
<protein>
    <recommendedName>
        <fullName evidence="4">Alanine racemase</fullName>
        <ecNumber evidence="4">5.1.1.1</ecNumber>
    </recommendedName>
</protein>
<proteinExistence type="inferred from homology"/>
<dbReference type="SUPFAM" id="SSF51419">
    <property type="entry name" value="PLP-binding barrel"/>
    <property type="match status" value="1"/>
</dbReference>
<evidence type="ECO:0000256" key="2">
    <source>
        <dbReference type="ARBA" id="ARBA00022898"/>
    </source>
</evidence>
<dbReference type="CDD" id="cd00430">
    <property type="entry name" value="PLPDE_III_AR"/>
    <property type="match status" value="1"/>
</dbReference>
<keyword evidence="3 4" id="KW-0413">Isomerase</keyword>
<accession>A0A3G6J8Z3</accession>
<dbReference type="PANTHER" id="PTHR30511">
    <property type="entry name" value="ALANINE RACEMASE"/>
    <property type="match status" value="1"/>
</dbReference>
<evidence type="ECO:0000313" key="9">
    <source>
        <dbReference type="Proteomes" id="UP000269019"/>
    </source>
</evidence>
<dbReference type="GO" id="GO:0005829">
    <property type="term" value="C:cytosol"/>
    <property type="evidence" value="ECO:0007669"/>
    <property type="project" value="TreeGrafter"/>
</dbReference>
<reference evidence="8 9" key="1">
    <citation type="submission" date="2018-11" db="EMBL/GenBank/DDBJ databases">
        <authorList>
            <person name="Kleinhagauer T."/>
            <person name="Glaeser S.P."/>
            <person name="Spergser J."/>
            <person name="Ruckert C."/>
            <person name="Kaempfer P."/>
            <person name="Busse H.-J."/>
        </authorList>
    </citation>
    <scope>NUCLEOTIDE SEQUENCE [LARGE SCALE GENOMIC DNA]</scope>
    <source>
        <strain evidence="8 9">200CH</strain>
    </source>
</reference>